<proteinExistence type="predicted"/>
<reference evidence="2 3" key="1">
    <citation type="submission" date="2022-02" db="EMBL/GenBank/DDBJ databases">
        <title>Comparative genomics of the first Antarctic Pseudomonas spp. capable of biotransforming 2,4,6-Trinitrotoluene.</title>
        <authorList>
            <person name="Cabrera M.A."/>
            <person name="Marquez S.L."/>
            <person name="Perez-Donoso J.M."/>
        </authorList>
    </citation>
    <scope>NUCLEOTIDE SEQUENCE [LARGE SCALE GENOMIC DNA]</scope>
    <source>
        <strain evidence="2 3">TNT19</strain>
    </source>
</reference>
<dbReference type="InterPro" id="IPR007899">
    <property type="entry name" value="CHAD_dom"/>
</dbReference>
<dbReference type="Gene3D" id="1.40.20.10">
    <property type="entry name" value="CHAD domain"/>
    <property type="match status" value="1"/>
</dbReference>
<organism evidence="2 3">
    <name type="scientific">Pseudomonas violetae</name>
    <dbReference type="NCBI Taxonomy" id="2915813"/>
    <lineage>
        <taxon>Bacteria</taxon>
        <taxon>Pseudomonadati</taxon>
        <taxon>Pseudomonadota</taxon>
        <taxon>Gammaproteobacteria</taxon>
        <taxon>Pseudomonadales</taxon>
        <taxon>Pseudomonadaceae</taxon>
        <taxon>Pseudomonas</taxon>
    </lineage>
</organism>
<dbReference type="Pfam" id="PF05235">
    <property type="entry name" value="CHAD"/>
    <property type="match status" value="1"/>
</dbReference>
<dbReference type="SMART" id="SM00880">
    <property type="entry name" value="CHAD"/>
    <property type="match status" value="1"/>
</dbReference>
<dbReference type="PANTHER" id="PTHR39339:SF1">
    <property type="entry name" value="CHAD DOMAIN-CONTAINING PROTEIN"/>
    <property type="match status" value="1"/>
</dbReference>
<dbReference type="Proteomes" id="UP001299876">
    <property type="component" value="Unassembled WGS sequence"/>
</dbReference>
<sequence length="295" mass="33699">MSFVDKFVAEILGLQVALYHSRARLEARTDSEALHDLRIAVRRIRSLLRPMRTMREVSALNNAAAEVGRLTTPARDLEVMIQELKERGFLVVAHLRTARLASDYSKILKSSALQNLFIQLDEWPSNFRLAEINGGLKHAQPQIEKALKKQIDRLHAAVDDAGFDRHELRILVKRTRYLTEAFPKLSPLSGEAASSLKALQSALGGWHDHYQWCQKALIESDLLPLEKVWQRCAATALEKAETQLKDLATRLPKSSGKKSRLKWQQENKRELSRLSITLSESYKIHDWSFLQSRCL</sequence>
<dbReference type="InterPro" id="IPR038186">
    <property type="entry name" value="CHAD_dom_sf"/>
</dbReference>
<protein>
    <submittedName>
        <fullName evidence="2">CHAD domain-containing protein</fullName>
    </submittedName>
</protein>
<keyword evidence="3" id="KW-1185">Reference proteome</keyword>
<evidence type="ECO:0000313" key="2">
    <source>
        <dbReference type="EMBL" id="MCK1791739.1"/>
    </source>
</evidence>
<comment type="caution">
    <text evidence="2">The sequence shown here is derived from an EMBL/GenBank/DDBJ whole genome shotgun (WGS) entry which is preliminary data.</text>
</comment>
<evidence type="ECO:0000259" key="1">
    <source>
        <dbReference type="PROSITE" id="PS51708"/>
    </source>
</evidence>
<feature type="domain" description="CHAD" evidence="1">
    <location>
        <begin position="1"/>
        <end position="268"/>
    </location>
</feature>
<dbReference type="RefSeq" id="WP_247292033.1">
    <property type="nucleotide sequence ID" value="NZ_JAKNRW010000012.1"/>
</dbReference>
<accession>A0ABT0F2D4</accession>
<dbReference type="EMBL" id="JAKNRW010000012">
    <property type="protein sequence ID" value="MCK1791739.1"/>
    <property type="molecule type" value="Genomic_DNA"/>
</dbReference>
<evidence type="ECO:0000313" key="3">
    <source>
        <dbReference type="Proteomes" id="UP001299876"/>
    </source>
</evidence>
<name>A0ABT0F2D4_9PSED</name>
<gene>
    <name evidence="2" type="ORF">L9059_16380</name>
</gene>
<dbReference type="PROSITE" id="PS51708">
    <property type="entry name" value="CHAD"/>
    <property type="match status" value="1"/>
</dbReference>
<dbReference type="PANTHER" id="PTHR39339">
    <property type="entry name" value="SLR1444 PROTEIN"/>
    <property type="match status" value="1"/>
</dbReference>